<comment type="caution">
    <text evidence="2">The sequence shown here is derived from an EMBL/GenBank/DDBJ whole genome shotgun (WGS) entry which is preliminary data.</text>
</comment>
<dbReference type="Pfam" id="PF07173">
    <property type="entry name" value="GRDP-like"/>
    <property type="match status" value="1"/>
</dbReference>
<reference evidence="2 3" key="1">
    <citation type="submission" date="2019-09" db="EMBL/GenBank/DDBJ databases">
        <title>Taxonomy of Antarctic Massilia spp.: description of Massilia rubra sp. nov., Massilia aquatica sp. nov., Massilia mucilaginosa sp. nov., Massilia frigida sp. nov. isolated from streams, lakes and regoliths.</title>
        <authorList>
            <person name="Holochova P."/>
            <person name="Sedlacek I."/>
            <person name="Kralova S."/>
            <person name="Maslanova I."/>
            <person name="Busse H.-J."/>
            <person name="Stankova E."/>
            <person name="Vrbovska V."/>
            <person name="Kovarovic V."/>
            <person name="Bartak M."/>
            <person name="Svec P."/>
            <person name="Pantucek R."/>
        </authorList>
    </citation>
    <scope>NUCLEOTIDE SEQUENCE [LARGE SCALE GENOMIC DNA]</scope>
    <source>
        <strain evidence="2 3">CCM 8692</strain>
    </source>
</reference>
<evidence type="ECO:0008006" key="4">
    <source>
        <dbReference type="Google" id="ProtNLM"/>
    </source>
</evidence>
<dbReference type="Proteomes" id="UP000785613">
    <property type="component" value="Unassembled WGS sequence"/>
</dbReference>
<organism evidence="2 3">
    <name type="scientific">Massilia rubra</name>
    <dbReference type="NCBI Taxonomy" id="2607910"/>
    <lineage>
        <taxon>Bacteria</taxon>
        <taxon>Pseudomonadati</taxon>
        <taxon>Pseudomonadota</taxon>
        <taxon>Betaproteobacteria</taxon>
        <taxon>Burkholderiales</taxon>
        <taxon>Oxalobacteraceae</taxon>
        <taxon>Telluria group</taxon>
        <taxon>Massilia</taxon>
    </lineage>
</organism>
<dbReference type="InterPro" id="IPR009836">
    <property type="entry name" value="GRDP-like"/>
</dbReference>
<accession>A0ABX0LRS7</accession>
<evidence type="ECO:0000256" key="1">
    <source>
        <dbReference type="SAM" id="MobiDB-lite"/>
    </source>
</evidence>
<gene>
    <name evidence="2" type="ORF">F0185_17785</name>
</gene>
<protein>
    <recommendedName>
        <fullName evidence="4">Glycine-rich domain-containing protein-like</fullName>
    </recommendedName>
</protein>
<sequence>MTVRKKGDRQLAVPVTPASPNRECSHINQSQLYKRGLIMMTNDAIKAISELDLDPIKFKLTHAESGEGWSQEKADAVEVEYRRFLYLMKAFPEDETAPMIEVDIFWHYHILDTMKYAKDCEHAFGYFLHHYPYVGMSGEAEDTQHLQDCGNRMRDLYESTFGEVYGARAAAWCTRAVEEAPVETAGAQSAWCTRTAEGETAVSAGAKAAWCTRTNAEAAKAAWCTRTTTDSATSAWCTRTVSADTKAAWCTRTTTDSAKSAWCTRTATPQAKAAWCTRAATDSAKSAWCTRTATPEAKSAWCTRTATPQAKSAWCTRTATPEAKSAWCTRTSAEAVKSAWCTRAMPAAVQSAWCTRVSSEPMVVTAATSDLLLSISKGVAQSA</sequence>
<keyword evidence="3" id="KW-1185">Reference proteome</keyword>
<dbReference type="RefSeq" id="WP_167226642.1">
    <property type="nucleotide sequence ID" value="NZ_VUYU01000011.1"/>
</dbReference>
<proteinExistence type="predicted"/>
<evidence type="ECO:0000313" key="3">
    <source>
        <dbReference type="Proteomes" id="UP000785613"/>
    </source>
</evidence>
<feature type="region of interest" description="Disordered" evidence="1">
    <location>
        <begin position="1"/>
        <end position="20"/>
    </location>
</feature>
<dbReference type="EMBL" id="VUYU01000011">
    <property type="protein sequence ID" value="NHZ35418.1"/>
    <property type="molecule type" value="Genomic_DNA"/>
</dbReference>
<evidence type="ECO:0000313" key="2">
    <source>
        <dbReference type="EMBL" id="NHZ35418.1"/>
    </source>
</evidence>
<name>A0ABX0LRS7_9BURK</name>